<keyword evidence="9" id="KW-0378">Hydrolase</keyword>
<dbReference type="PANTHER" id="PTHR30487">
    <property type="entry name" value="TYPE 4 PREPILIN-LIKE PROTEINS LEADER PEPTIDE-PROCESSING ENZYME"/>
    <property type="match status" value="1"/>
</dbReference>
<dbReference type="GO" id="GO:0006465">
    <property type="term" value="P:signal peptide processing"/>
    <property type="evidence" value="ECO:0007669"/>
    <property type="project" value="TreeGrafter"/>
</dbReference>
<evidence type="ECO:0000256" key="5">
    <source>
        <dbReference type="ARBA" id="ARBA00022692"/>
    </source>
</evidence>
<keyword evidence="9 13" id="KW-0489">Methyltransferase</keyword>
<keyword evidence="9" id="KW-0511">Multifunctional enzyme</keyword>
<keyword evidence="5 9" id="KW-0812">Transmembrane</keyword>
<evidence type="ECO:0000256" key="1">
    <source>
        <dbReference type="ARBA" id="ARBA00004429"/>
    </source>
</evidence>
<evidence type="ECO:0000256" key="4">
    <source>
        <dbReference type="ARBA" id="ARBA00022519"/>
    </source>
</evidence>
<gene>
    <name evidence="13" type="ORF">SAMN02745219_01717</name>
</gene>
<reference evidence="14" key="1">
    <citation type="submission" date="2016-11" db="EMBL/GenBank/DDBJ databases">
        <authorList>
            <person name="Varghese N."/>
            <person name="Submissions S."/>
        </authorList>
    </citation>
    <scope>NUCLEOTIDE SEQUENCE [LARGE SCALE GENOMIC DNA]</scope>
    <source>
        <strain evidence="14">DSM 16057</strain>
    </source>
</reference>
<comment type="function">
    <text evidence="9">Plays an essential role in type IV pili and type II pseudopili formation by proteolytically removing the leader sequence from substrate proteins and subsequently monomethylating the alpha-amino group of the newly exposed N-terminal phenylalanine.</text>
</comment>
<evidence type="ECO:0000256" key="9">
    <source>
        <dbReference type="RuleBase" id="RU003794"/>
    </source>
</evidence>
<feature type="transmembrane region" description="Helical" evidence="10">
    <location>
        <begin position="6"/>
        <end position="26"/>
    </location>
</feature>
<organism evidence="13 14">
    <name type="scientific">Desulfofundulus thermosubterraneus DSM 16057</name>
    <dbReference type="NCBI Taxonomy" id="1121432"/>
    <lineage>
        <taxon>Bacteria</taxon>
        <taxon>Bacillati</taxon>
        <taxon>Bacillota</taxon>
        <taxon>Clostridia</taxon>
        <taxon>Eubacteriales</taxon>
        <taxon>Peptococcaceae</taxon>
        <taxon>Desulfofundulus</taxon>
    </lineage>
</organism>
<dbReference type="EC" id="3.4.23.43" evidence="9"/>
<feature type="transmembrane region" description="Helical" evidence="10">
    <location>
        <begin position="193"/>
        <end position="213"/>
    </location>
</feature>
<dbReference type="Proteomes" id="UP000184529">
    <property type="component" value="Unassembled WGS sequence"/>
</dbReference>
<feature type="transmembrane region" description="Helical" evidence="10">
    <location>
        <begin position="128"/>
        <end position="145"/>
    </location>
</feature>
<feature type="transmembrane region" description="Helical" evidence="10">
    <location>
        <begin position="97"/>
        <end position="116"/>
    </location>
</feature>
<name>A0A1M6GFJ8_9FIRM</name>
<keyword evidence="9" id="KW-0645">Protease</keyword>
<dbReference type="InterPro" id="IPR000045">
    <property type="entry name" value="Prepilin_IV_endopep_pep"/>
</dbReference>
<dbReference type="OrthoDB" id="9789291at2"/>
<feature type="transmembrane region" description="Helical" evidence="10">
    <location>
        <begin position="152"/>
        <end position="173"/>
    </location>
</feature>
<dbReference type="GO" id="GO:0008168">
    <property type="term" value="F:methyltransferase activity"/>
    <property type="evidence" value="ECO:0007669"/>
    <property type="project" value="UniProtKB-KW"/>
</dbReference>
<evidence type="ECO:0000256" key="2">
    <source>
        <dbReference type="ARBA" id="ARBA00005801"/>
    </source>
</evidence>
<evidence type="ECO:0000259" key="12">
    <source>
        <dbReference type="Pfam" id="PF06750"/>
    </source>
</evidence>
<evidence type="ECO:0000259" key="11">
    <source>
        <dbReference type="Pfam" id="PF01478"/>
    </source>
</evidence>
<dbReference type="GO" id="GO:0004190">
    <property type="term" value="F:aspartic-type endopeptidase activity"/>
    <property type="evidence" value="ECO:0007669"/>
    <property type="project" value="UniProtKB-EC"/>
</dbReference>
<dbReference type="Pfam" id="PF01478">
    <property type="entry name" value="Peptidase_A24"/>
    <property type="match status" value="1"/>
</dbReference>
<protein>
    <recommendedName>
        <fullName evidence="9">Prepilin leader peptidase/N-methyltransferase</fullName>
        <ecNumber evidence="9">2.1.1.-</ecNumber>
        <ecNumber evidence="9">3.4.23.43</ecNumber>
    </recommendedName>
</protein>
<keyword evidence="9 13" id="KW-0808">Transferase</keyword>
<evidence type="ECO:0000313" key="14">
    <source>
        <dbReference type="Proteomes" id="UP000184529"/>
    </source>
</evidence>
<dbReference type="RefSeq" id="WP_072868850.1">
    <property type="nucleotide sequence ID" value="NZ_FQZM01000019.1"/>
</dbReference>
<proteinExistence type="inferred from homology"/>
<evidence type="ECO:0000256" key="6">
    <source>
        <dbReference type="ARBA" id="ARBA00022989"/>
    </source>
</evidence>
<dbReference type="AlphaFoldDB" id="A0A1M6GFJ8"/>
<evidence type="ECO:0000256" key="3">
    <source>
        <dbReference type="ARBA" id="ARBA00022475"/>
    </source>
</evidence>
<dbReference type="EC" id="2.1.1.-" evidence="9"/>
<keyword evidence="6 10" id="KW-1133">Transmembrane helix</keyword>
<keyword evidence="7 10" id="KW-0472">Membrane</keyword>
<dbReference type="STRING" id="1121432.SAMN02745219_01717"/>
<evidence type="ECO:0000256" key="10">
    <source>
        <dbReference type="SAM" id="Phobius"/>
    </source>
</evidence>
<comment type="catalytic activity">
    <reaction evidence="9">
        <text>Typically cleaves a -Gly-|-Phe- bond to release an N-terminal, basic peptide of 5-8 residues from type IV prepilin, and then N-methylates the new N-terminal amino group, the methyl donor being S-adenosyl-L-methionine.</text>
        <dbReference type="EC" id="3.4.23.43"/>
    </reaction>
</comment>
<dbReference type="InterPro" id="IPR050882">
    <property type="entry name" value="Prepilin_peptidase/N-MTase"/>
</dbReference>
<dbReference type="GO" id="GO:0005886">
    <property type="term" value="C:plasma membrane"/>
    <property type="evidence" value="ECO:0007669"/>
    <property type="project" value="UniProtKB-SubCell"/>
</dbReference>
<sequence length="253" mass="27149">MPLAWFWFFSFLFGLCIGSFLNVCIYRLPRGMSLLAPPSHCPACGARLGPLDLIPVVSYLFLRGRCRRCSGAISPRYPLVELLTGAGFLLIAREHGLHVHTAGLLVLFSVLVAASFIDLDHRIIPDRLTLFALAAGIPLAALQGAEALKDGFWGSVLGGGILLIVALFSRGGMGGGDVKLAFAIGWYLGWQETLVALFLAFVLGAFVGVLWALRTGRTLKTAIPFGPFLSSGAMLAVLTGDKLISWYLNLWGG</sequence>
<dbReference type="GO" id="GO:0032259">
    <property type="term" value="P:methylation"/>
    <property type="evidence" value="ECO:0007669"/>
    <property type="project" value="UniProtKB-KW"/>
</dbReference>
<comment type="similarity">
    <text evidence="2 8">Belongs to the peptidase A24 family.</text>
</comment>
<dbReference type="InterPro" id="IPR014032">
    <property type="entry name" value="Peptidase_A24A_bac"/>
</dbReference>
<dbReference type="PRINTS" id="PR00864">
    <property type="entry name" value="PREPILNPTASE"/>
</dbReference>
<evidence type="ECO:0000313" key="13">
    <source>
        <dbReference type="EMBL" id="SHJ08678.1"/>
    </source>
</evidence>
<dbReference type="Pfam" id="PF06750">
    <property type="entry name" value="A24_N_bact"/>
    <property type="match status" value="1"/>
</dbReference>
<comment type="subcellular location">
    <subcellularLocation>
        <location evidence="1">Cell inner membrane</location>
        <topology evidence="1">Multi-pass membrane protein</topology>
    </subcellularLocation>
    <subcellularLocation>
        <location evidence="9">Cell membrane</location>
        <topology evidence="9">Multi-pass membrane protein</topology>
    </subcellularLocation>
</comment>
<evidence type="ECO:0000256" key="7">
    <source>
        <dbReference type="ARBA" id="ARBA00023136"/>
    </source>
</evidence>
<keyword evidence="4" id="KW-0997">Cell inner membrane</keyword>
<keyword evidence="3" id="KW-1003">Cell membrane</keyword>
<dbReference type="EMBL" id="FQZM01000019">
    <property type="protein sequence ID" value="SHJ08678.1"/>
    <property type="molecule type" value="Genomic_DNA"/>
</dbReference>
<keyword evidence="14" id="KW-1185">Reference proteome</keyword>
<dbReference type="InterPro" id="IPR010627">
    <property type="entry name" value="Prepilin_pept_A24_N"/>
</dbReference>
<feature type="domain" description="Prepilin peptidase A24 N-terminal" evidence="12">
    <location>
        <begin position="12"/>
        <end position="92"/>
    </location>
</feature>
<accession>A0A1M6GFJ8</accession>
<feature type="domain" description="Prepilin type IV endopeptidase peptidase" evidence="11">
    <location>
        <begin position="105"/>
        <end position="209"/>
    </location>
</feature>
<dbReference type="PANTHER" id="PTHR30487:SF0">
    <property type="entry name" value="PREPILIN LEADER PEPTIDASE_N-METHYLTRANSFERASE-RELATED"/>
    <property type="match status" value="1"/>
</dbReference>
<evidence type="ECO:0000256" key="8">
    <source>
        <dbReference type="RuleBase" id="RU003793"/>
    </source>
</evidence>
<dbReference type="Gene3D" id="1.20.120.1220">
    <property type="match status" value="1"/>
</dbReference>